<dbReference type="AlphaFoldDB" id="A1K7P2"/>
<reference evidence="2 3" key="1">
    <citation type="journal article" date="2006" name="Nat. Biotechnol.">
        <title>Complete genome of the mutualistic, N2-fixing grass endophyte Azoarcus sp. strain BH72.</title>
        <authorList>
            <person name="Krause A."/>
            <person name="Ramakumar A."/>
            <person name="Bartels D."/>
            <person name="Battistoni F."/>
            <person name="Bekel T."/>
            <person name="Boch J."/>
            <person name="Boehm M."/>
            <person name="Friedrich F."/>
            <person name="Hurek T."/>
            <person name="Krause L."/>
            <person name="Linke B."/>
            <person name="McHardy A.C."/>
            <person name="Sarkar A."/>
            <person name="Schneiker S."/>
            <person name="Syed A.A."/>
            <person name="Thauer R."/>
            <person name="Vorhoelter F.-J."/>
            <person name="Weidner S."/>
            <person name="Puehler A."/>
            <person name="Reinhold-Hurek B."/>
            <person name="Kaiser O."/>
            <person name="Goesmann A."/>
        </authorList>
    </citation>
    <scope>NUCLEOTIDE SEQUENCE [LARGE SCALE GENOMIC DNA]</scope>
    <source>
        <strain evidence="2 3">BH72</strain>
    </source>
</reference>
<feature type="transmembrane region" description="Helical" evidence="1">
    <location>
        <begin position="54"/>
        <end position="73"/>
    </location>
</feature>
<dbReference type="OrthoDB" id="8549575at2"/>
<dbReference type="HOGENOM" id="CLU_143363_0_0_4"/>
<protein>
    <submittedName>
        <fullName evidence="2">Conserved hypothetical membrane protein</fullName>
    </submittedName>
</protein>
<evidence type="ECO:0000256" key="1">
    <source>
        <dbReference type="SAM" id="Phobius"/>
    </source>
</evidence>
<accession>A1K7P2</accession>
<dbReference type="KEGG" id="azo:azo2230"/>
<proteinExistence type="predicted"/>
<keyword evidence="3" id="KW-1185">Reference proteome</keyword>
<keyword evidence="1" id="KW-0472">Membrane</keyword>
<name>A1K7P2_AZOSB</name>
<dbReference type="eggNOG" id="ENOG5032Z3P">
    <property type="taxonomic scope" value="Bacteria"/>
</dbReference>
<evidence type="ECO:0000313" key="3">
    <source>
        <dbReference type="Proteomes" id="UP000002588"/>
    </source>
</evidence>
<gene>
    <name evidence="2" type="ordered locus">azo2230</name>
</gene>
<evidence type="ECO:0000313" key="2">
    <source>
        <dbReference type="EMBL" id="CAL94847.1"/>
    </source>
</evidence>
<sequence length="87" mass="9834">MEAVIDAMQWPAMVATLVAAWLVGSQQRWKRSTGFWCFILSNVLWIVWGWQAQAWALIVLQFGLFATNLRGVWKNEHGSTAGKRQGG</sequence>
<keyword evidence="1" id="KW-0812">Transmembrane</keyword>
<organism evidence="2 3">
    <name type="scientific">Azoarcus sp. (strain BH72)</name>
    <dbReference type="NCBI Taxonomy" id="418699"/>
    <lineage>
        <taxon>Bacteria</taxon>
        <taxon>Pseudomonadati</taxon>
        <taxon>Pseudomonadota</taxon>
        <taxon>Betaproteobacteria</taxon>
        <taxon>Rhodocyclales</taxon>
        <taxon>Zoogloeaceae</taxon>
        <taxon>Azoarcus</taxon>
    </lineage>
</organism>
<dbReference type="Proteomes" id="UP000002588">
    <property type="component" value="Chromosome"/>
</dbReference>
<keyword evidence="1" id="KW-1133">Transmembrane helix</keyword>
<dbReference type="EMBL" id="AM406670">
    <property type="protein sequence ID" value="CAL94847.1"/>
    <property type="molecule type" value="Genomic_DNA"/>
</dbReference>
<dbReference type="RefSeq" id="WP_011765961.1">
    <property type="nucleotide sequence ID" value="NC_008702.1"/>
</dbReference>
<feature type="transmembrane region" description="Helical" evidence="1">
    <location>
        <begin position="31"/>
        <end position="48"/>
    </location>
</feature>
<feature type="transmembrane region" description="Helical" evidence="1">
    <location>
        <begin position="7"/>
        <end position="24"/>
    </location>
</feature>
<dbReference type="KEGG" id="aoa:dqs_2363"/>